<organism evidence="2 3">
    <name type="scientific">Mikania micrantha</name>
    <name type="common">bitter vine</name>
    <dbReference type="NCBI Taxonomy" id="192012"/>
    <lineage>
        <taxon>Eukaryota</taxon>
        <taxon>Viridiplantae</taxon>
        <taxon>Streptophyta</taxon>
        <taxon>Embryophyta</taxon>
        <taxon>Tracheophyta</taxon>
        <taxon>Spermatophyta</taxon>
        <taxon>Magnoliopsida</taxon>
        <taxon>eudicotyledons</taxon>
        <taxon>Gunneridae</taxon>
        <taxon>Pentapetalae</taxon>
        <taxon>asterids</taxon>
        <taxon>campanulids</taxon>
        <taxon>Asterales</taxon>
        <taxon>Asteraceae</taxon>
        <taxon>Asteroideae</taxon>
        <taxon>Heliantheae alliance</taxon>
        <taxon>Eupatorieae</taxon>
        <taxon>Mikania</taxon>
    </lineage>
</organism>
<dbReference type="Proteomes" id="UP000326396">
    <property type="component" value="Linkage Group LG3"/>
</dbReference>
<keyword evidence="3" id="KW-1185">Reference proteome</keyword>
<evidence type="ECO:0000313" key="2">
    <source>
        <dbReference type="EMBL" id="KAD4385404.1"/>
    </source>
</evidence>
<comment type="caution">
    <text evidence="2">The sequence shown here is derived from an EMBL/GenBank/DDBJ whole genome shotgun (WGS) entry which is preliminary data.</text>
</comment>
<gene>
    <name evidence="2" type="ORF">E3N88_25572</name>
</gene>
<sequence>MVAARLMRRGLASFFAKRNLNAEWSVDNMREMVNIGENRARNGVPDCPESQNEENSKNVKVKGSRRYA</sequence>
<dbReference type="AlphaFoldDB" id="A0A5N6N5A6"/>
<evidence type="ECO:0000256" key="1">
    <source>
        <dbReference type="SAM" id="MobiDB-lite"/>
    </source>
</evidence>
<protein>
    <submittedName>
        <fullName evidence="2">Uncharacterized protein</fullName>
    </submittedName>
</protein>
<feature type="region of interest" description="Disordered" evidence="1">
    <location>
        <begin position="39"/>
        <end position="68"/>
    </location>
</feature>
<feature type="compositionally biased region" description="Basic residues" evidence="1">
    <location>
        <begin position="59"/>
        <end position="68"/>
    </location>
</feature>
<dbReference type="EMBL" id="SZYD01000013">
    <property type="protein sequence ID" value="KAD4385404.1"/>
    <property type="molecule type" value="Genomic_DNA"/>
</dbReference>
<evidence type="ECO:0000313" key="3">
    <source>
        <dbReference type="Proteomes" id="UP000326396"/>
    </source>
</evidence>
<reference evidence="2 3" key="1">
    <citation type="submission" date="2019-05" db="EMBL/GenBank/DDBJ databases">
        <title>Mikania micrantha, genome provides insights into the molecular mechanism of rapid growth.</title>
        <authorList>
            <person name="Liu B."/>
        </authorList>
    </citation>
    <scope>NUCLEOTIDE SEQUENCE [LARGE SCALE GENOMIC DNA]</scope>
    <source>
        <strain evidence="2">NLD-2019</strain>
        <tissue evidence="2">Leaf</tissue>
    </source>
</reference>
<proteinExistence type="predicted"/>
<accession>A0A5N6N5A6</accession>
<name>A0A5N6N5A6_9ASTR</name>